<dbReference type="CDD" id="cd00038">
    <property type="entry name" value="CAP_ED"/>
    <property type="match status" value="1"/>
</dbReference>
<name>A0A0C3NMC5_PISTI</name>
<feature type="transmembrane region" description="Helical" evidence="6">
    <location>
        <begin position="216"/>
        <end position="241"/>
    </location>
</feature>
<evidence type="ECO:0000256" key="3">
    <source>
        <dbReference type="ARBA" id="ARBA00022989"/>
    </source>
</evidence>
<evidence type="ECO:0000313" key="10">
    <source>
        <dbReference type="Proteomes" id="UP000054217"/>
    </source>
</evidence>
<dbReference type="InterPro" id="IPR052706">
    <property type="entry name" value="Membrane-Transporter-like"/>
</dbReference>
<dbReference type="SMART" id="SM00100">
    <property type="entry name" value="cNMP"/>
    <property type="match status" value="1"/>
</dbReference>
<dbReference type="Proteomes" id="UP000054217">
    <property type="component" value="Unassembled WGS sequence"/>
</dbReference>
<dbReference type="InterPro" id="IPR014710">
    <property type="entry name" value="RmlC-like_jellyroll"/>
</dbReference>
<dbReference type="InterPro" id="IPR011547">
    <property type="entry name" value="SLC26A/SulP_dom"/>
</dbReference>
<dbReference type="InterPro" id="IPR036513">
    <property type="entry name" value="STAS_dom_sf"/>
</dbReference>
<dbReference type="Gene3D" id="3.30.750.24">
    <property type="entry name" value="STAS domain"/>
    <property type="match status" value="1"/>
</dbReference>
<feature type="domain" description="Cyclic nucleotide-binding" evidence="7">
    <location>
        <begin position="769"/>
        <end position="871"/>
    </location>
</feature>
<evidence type="ECO:0000256" key="1">
    <source>
        <dbReference type="ARBA" id="ARBA00004141"/>
    </source>
</evidence>
<keyword evidence="3 6" id="KW-1133">Transmembrane helix</keyword>
<dbReference type="InParanoid" id="A0A0C3NMC5"/>
<evidence type="ECO:0000259" key="7">
    <source>
        <dbReference type="PROSITE" id="PS50042"/>
    </source>
</evidence>
<gene>
    <name evidence="9" type="ORF">M404DRAFT_16850</name>
</gene>
<dbReference type="PANTHER" id="PTHR43310">
    <property type="entry name" value="SULFATE TRANSPORTER YBAR-RELATED"/>
    <property type="match status" value="1"/>
</dbReference>
<keyword evidence="10" id="KW-1185">Reference proteome</keyword>
<dbReference type="Pfam" id="PF00916">
    <property type="entry name" value="Sulfate_transp"/>
    <property type="match status" value="1"/>
</dbReference>
<evidence type="ECO:0000313" key="9">
    <source>
        <dbReference type="EMBL" id="KIN96770.1"/>
    </source>
</evidence>
<feature type="transmembrane region" description="Helical" evidence="6">
    <location>
        <begin position="519"/>
        <end position="550"/>
    </location>
</feature>
<evidence type="ECO:0000256" key="5">
    <source>
        <dbReference type="SAM" id="MobiDB-lite"/>
    </source>
</evidence>
<protein>
    <recommendedName>
        <fullName evidence="11">STAS domain-containing protein</fullName>
    </recommendedName>
</protein>
<evidence type="ECO:0000259" key="8">
    <source>
        <dbReference type="PROSITE" id="PS50801"/>
    </source>
</evidence>
<dbReference type="InterPro" id="IPR018490">
    <property type="entry name" value="cNMP-bd_dom_sf"/>
</dbReference>
<dbReference type="OrthoDB" id="409725at2759"/>
<reference evidence="10" key="2">
    <citation type="submission" date="2015-01" db="EMBL/GenBank/DDBJ databases">
        <title>Evolutionary Origins and Diversification of the Mycorrhizal Mutualists.</title>
        <authorList>
            <consortium name="DOE Joint Genome Institute"/>
            <consortium name="Mycorrhizal Genomics Consortium"/>
            <person name="Kohler A."/>
            <person name="Kuo A."/>
            <person name="Nagy L.G."/>
            <person name="Floudas D."/>
            <person name="Copeland A."/>
            <person name="Barry K.W."/>
            <person name="Cichocki N."/>
            <person name="Veneault-Fourrey C."/>
            <person name="LaButti K."/>
            <person name="Lindquist E.A."/>
            <person name="Lipzen A."/>
            <person name="Lundell T."/>
            <person name="Morin E."/>
            <person name="Murat C."/>
            <person name="Riley R."/>
            <person name="Ohm R."/>
            <person name="Sun H."/>
            <person name="Tunlid A."/>
            <person name="Henrissat B."/>
            <person name="Grigoriev I.V."/>
            <person name="Hibbett D.S."/>
            <person name="Martin F."/>
        </authorList>
    </citation>
    <scope>NUCLEOTIDE SEQUENCE [LARGE SCALE GENOMIC DNA]</scope>
    <source>
        <strain evidence="10">Marx 270</strain>
    </source>
</reference>
<feature type="transmembrane region" description="Helical" evidence="6">
    <location>
        <begin position="433"/>
        <end position="454"/>
    </location>
</feature>
<feature type="transmembrane region" description="Helical" evidence="6">
    <location>
        <begin position="293"/>
        <end position="312"/>
    </location>
</feature>
<dbReference type="HOGENOM" id="CLU_003182_0_3_1"/>
<dbReference type="GO" id="GO:0016020">
    <property type="term" value="C:membrane"/>
    <property type="evidence" value="ECO:0007669"/>
    <property type="project" value="UniProtKB-SubCell"/>
</dbReference>
<dbReference type="FunCoup" id="A0A0C3NMC5">
    <property type="interactions" value="12"/>
</dbReference>
<dbReference type="PANTHER" id="PTHR43310:SF4">
    <property type="entry name" value="AFR304WP"/>
    <property type="match status" value="1"/>
</dbReference>
<organism evidence="9 10">
    <name type="scientific">Pisolithus tinctorius Marx 270</name>
    <dbReference type="NCBI Taxonomy" id="870435"/>
    <lineage>
        <taxon>Eukaryota</taxon>
        <taxon>Fungi</taxon>
        <taxon>Dikarya</taxon>
        <taxon>Basidiomycota</taxon>
        <taxon>Agaricomycotina</taxon>
        <taxon>Agaricomycetes</taxon>
        <taxon>Agaricomycetidae</taxon>
        <taxon>Boletales</taxon>
        <taxon>Sclerodermatineae</taxon>
        <taxon>Pisolithaceae</taxon>
        <taxon>Pisolithus</taxon>
    </lineage>
</organism>
<dbReference type="PROSITE" id="PS50042">
    <property type="entry name" value="CNMP_BINDING_3"/>
    <property type="match status" value="1"/>
</dbReference>
<dbReference type="STRING" id="870435.A0A0C3NMC5"/>
<dbReference type="SUPFAM" id="SSF51206">
    <property type="entry name" value="cAMP-binding domain-like"/>
    <property type="match status" value="1"/>
</dbReference>
<dbReference type="Pfam" id="PF00027">
    <property type="entry name" value="cNMP_binding"/>
    <property type="match status" value="1"/>
</dbReference>
<feature type="transmembrane region" description="Helical" evidence="6">
    <location>
        <begin position="157"/>
        <end position="175"/>
    </location>
</feature>
<feature type="region of interest" description="Disordered" evidence="5">
    <location>
        <begin position="35"/>
        <end position="63"/>
    </location>
</feature>
<feature type="transmembrane region" description="Helical" evidence="6">
    <location>
        <begin position="118"/>
        <end position="137"/>
    </location>
</feature>
<keyword evidence="2 6" id="KW-0812">Transmembrane</keyword>
<dbReference type="PROSITE" id="PS50801">
    <property type="entry name" value="STAS"/>
    <property type="match status" value="1"/>
</dbReference>
<evidence type="ECO:0000256" key="2">
    <source>
        <dbReference type="ARBA" id="ARBA00022692"/>
    </source>
</evidence>
<dbReference type="AlphaFoldDB" id="A0A0C3NMC5"/>
<sequence length="907" mass="99751">MPSTTSHDDTSFGSPLFTPSGLSFLLTRKLTTPNDGSMRTIVEHSRSSSFTTGGSLPDKPRYRERDEIATRESGIFPIQEQDGALPHTLSETAPLLPRHTVIAHRDPPFSLGPPKKTILTAISSVPAVIFGALLNILDGLSYGMIMFPASGVFTNLGGMGVSLFFVSTVISQFIFSFGGSQFAGANGSMMIETVPFFHIIASAIEREIGKEHVREVIATTLVAYALSSVLTGLTFLLLGYLRLGVVIGFFPRHILVGCIGGVGVFLILTGLTVSTRLPSDALDPPTWDTLRYLTTNAHALGQWMPPLALAILMRVITSRWKHQLVFPIYFLVIPVAFYVIVIAAGLDLDRLRRDGWLFDSAGTTGSEGWYEFYTYFDLDLIKWMPMWNTLPTQFALLFFNILHPPLNVPALSVSLNQDIDTNKELVGHGLSNLISGFLGSVPNYLVYVNTLMFYRVGGGNRIAGLMLALVTLLILMVGTAPVAYIPVVVVGALIFALGIDLVKEALWDTRYRVSWTEYVTIVSIMVTMTVWDFVIGVLFGIIVSCVFFVVQNSRRRSIRACYPGNAAMSTVRRPAAHRAYIHDVSKQTRIIQLQGFLFFGTIMRVEEKLRSIVEDPDWRTNPVRFIIVDLTLVPGVDMSAGEAFVRVQRLLAAKGVVLVFCGVESESGVGKALANSGILEEKGVEVFESLNDALEWTENEYLGAWFRLQRAGSTPIALAERQGEGVGFHEAPVGSPRERYLRDAGNRTIVGGDGIAPEPLNTLLKAFQSYEEIDRDVLVRLSTYFTRLSLPSGHVLWDVGDTPDGLYIIQSGVLRASYRFGSHTRIIGESMVSGALAGELSGLSGLPRNARVAVEREAVVWWLGREALRRLEREDAGLAWTFVRMVLKAAQVDTDVLLAALATAWWQ</sequence>
<feature type="domain" description="STAS" evidence="8">
    <location>
        <begin position="590"/>
        <end position="697"/>
    </location>
</feature>
<dbReference type="EMBL" id="KN832041">
    <property type="protein sequence ID" value="KIN96770.1"/>
    <property type="molecule type" value="Genomic_DNA"/>
</dbReference>
<dbReference type="InterPro" id="IPR002645">
    <property type="entry name" value="STAS_dom"/>
</dbReference>
<evidence type="ECO:0000256" key="4">
    <source>
        <dbReference type="ARBA" id="ARBA00023136"/>
    </source>
</evidence>
<proteinExistence type="predicted"/>
<dbReference type="Pfam" id="PF01740">
    <property type="entry name" value="STAS"/>
    <property type="match status" value="1"/>
</dbReference>
<evidence type="ECO:0008006" key="11">
    <source>
        <dbReference type="Google" id="ProtNLM"/>
    </source>
</evidence>
<evidence type="ECO:0000256" key="6">
    <source>
        <dbReference type="SAM" id="Phobius"/>
    </source>
</evidence>
<feature type="transmembrane region" description="Helical" evidence="6">
    <location>
        <begin position="182"/>
        <end position="204"/>
    </location>
</feature>
<feature type="transmembrane region" description="Helical" evidence="6">
    <location>
        <begin position="466"/>
        <end position="499"/>
    </location>
</feature>
<dbReference type="CDD" id="cd07042">
    <property type="entry name" value="STAS_SulP_like_sulfate_transporter"/>
    <property type="match status" value="1"/>
</dbReference>
<feature type="transmembrane region" description="Helical" evidence="6">
    <location>
        <begin position="324"/>
        <end position="346"/>
    </location>
</feature>
<comment type="subcellular location">
    <subcellularLocation>
        <location evidence="1">Membrane</location>
        <topology evidence="1">Multi-pass membrane protein</topology>
    </subcellularLocation>
</comment>
<feature type="transmembrane region" description="Helical" evidence="6">
    <location>
        <begin position="253"/>
        <end position="273"/>
    </location>
</feature>
<accession>A0A0C3NMC5</accession>
<keyword evidence="4 6" id="KW-0472">Membrane</keyword>
<dbReference type="InterPro" id="IPR000595">
    <property type="entry name" value="cNMP-bd_dom"/>
</dbReference>
<reference evidence="9 10" key="1">
    <citation type="submission" date="2014-04" db="EMBL/GenBank/DDBJ databases">
        <authorList>
            <consortium name="DOE Joint Genome Institute"/>
            <person name="Kuo A."/>
            <person name="Kohler A."/>
            <person name="Costa M.D."/>
            <person name="Nagy L.G."/>
            <person name="Floudas D."/>
            <person name="Copeland A."/>
            <person name="Barry K.W."/>
            <person name="Cichocki N."/>
            <person name="Veneault-Fourrey C."/>
            <person name="LaButti K."/>
            <person name="Lindquist E.A."/>
            <person name="Lipzen A."/>
            <person name="Lundell T."/>
            <person name="Morin E."/>
            <person name="Murat C."/>
            <person name="Sun H."/>
            <person name="Tunlid A."/>
            <person name="Henrissat B."/>
            <person name="Grigoriev I.V."/>
            <person name="Hibbett D.S."/>
            <person name="Martin F."/>
            <person name="Nordberg H.P."/>
            <person name="Cantor M.N."/>
            <person name="Hua S.X."/>
        </authorList>
    </citation>
    <scope>NUCLEOTIDE SEQUENCE [LARGE SCALE GENOMIC DNA]</scope>
    <source>
        <strain evidence="9 10">Marx 270</strain>
    </source>
</reference>
<dbReference type="Gene3D" id="2.60.120.10">
    <property type="entry name" value="Jelly Rolls"/>
    <property type="match status" value="1"/>
</dbReference>
<dbReference type="SUPFAM" id="SSF52091">
    <property type="entry name" value="SpoIIaa-like"/>
    <property type="match status" value="1"/>
</dbReference>